<dbReference type="PANTHER" id="PTHR43098">
    <property type="entry name" value="L-ORNITHINE N(5)-MONOOXYGENASE-RELATED"/>
    <property type="match status" value="1"/>
</dbReference>
<evidence type="ECO:0000256" key="7">
    <source>
        <dbReference type="SAM" id="MobiDB-lite"/>
    </source>
</evidence>
<dbReference type="Pfam" id="PF10033">
    <property type="entry name" value="ATG13"/>
    <property type="match status" value="1"/>
</dbReference>
<keyword evidence="6" id="KW-0072">Autophagy</keyword>
<keyword evidence="3" id="KW-0274">FAD</keyword>
<dbReference type="GO" id="GO:0016491">
    <property type="term" value="F:oxidoreductase activity"/>
    <property type="evidence" value="ECO:0007669"/>
    <property type="project" value="UniProtKB-KW"/>
</dbReference>
<dbReference type="InterPro" id="IPR050775">
    <property type="entry name" value="FAD-binding_Monooxygenases"/>
</dbReference>
<dbReference type="Proteomes" id="UP000070133">
    <property type="component" value="Unassembled WGS sequence"/>
</dbReference>
<feature type="compositionally biased region" description="Low complexity" evidence="7">
    <location>
        <begin position="1033"/>
        <end position="1045"/>
    </location>
</feature>
<dbReference type="OrthoDB" id="66881at2759"/>
<keyword evidence="10" id="KW-1185">Reference proteome</keyword>
<evidence type="ECO:0000256" key="2">
    <source>
        <dbReference type="ARBA" id="ARBA00022630"/>
    </source>
</evidence>
<dbReference type="GO" id="GO:0006914">
    <property type="term" value="P:autophagy"/>
    <property type="evidence" value="ECO:0007669"/>
    <property type="project" value="UniProtKB-KW"/>
</dbReference>
<feature type="region of interest" description="Disordered" evidence="7">
    <location>
        <begin position="927"/>
        <end position="1105"/>
    </location>
</feature>
<feature type="compositionally biased region" description="Low complexity" evidence="7">
    <location>
        <begin position="1071"/>
        <end position="1084"/>
    </location>
</feature>
<sequence>MTALETFDAVVVGAGFGGIYMLYRLRKLGLKCLVVDQAGDVGGTWYWNLYPGAMSDTESYVYRYSWDEEDLESYPWSEHYVKQPEVLKYLNHVTDKYHLRKDMRFNTQLLGADWDDDRSGWKIELSGGSIVHARYLVTCLGLLSKQNIPDIPGLSDFQGHVHHTARWPKDFPLEGKRVGVIGSGSTGVQVITEIGRKVKSLLSFQRHPQYSVPSGDRKVTPEYREWVNSNYQQIWHTVRNSITAFGFEESRTSYNDVDETERQRIFQENWDRGNGFRFMFGTFNDITTNPEANEGACEFIRAKIDEIVRDPVKAKKLKPYDVYARRPLCDGNASSNQKYFEQFNRDNVDIVDLKENPIKQVEAGGIRTEDGTLHELDVIILATGFDAVEGNYQRMAIRGRRGLPLAELWKDGPTSNLGIFVPDMPNFGMVNGPKGPFTNQPPAIEAEVNFIADTIERAEQSGVRLVETTYEGEKQWAELCEKVAASSLFWKAADNWIFGANIVGKPRCLRFYFGGMGGYMRELQRRAERHSKFLPHCWLQSPAMHQHPRPSPRSASAASNPSTNPERTNNSRDRPPQRTRSSVDLASYTEKTAADNTSDSTRAEGASGSLDRETTKLNQIIQHFHSKAALTICSSRANLPQVVNKHKEIKQNRWFNVVLDDTDVLVDDLHPWRRTDLSEKRPPPLVIEVYVDTSHLTQSQTLIIVDEFGKRWDVADALGSSADSSPRTNRNGGRLCEVVLERWTVELGDVAKHASSELNDALPNVYKKGVVLFRSLYSFARLLPAWKLHRKLTRQPGNHQALRLRFRIQQGHHDLSYGRQDSLYSPLCQAEHDSDATVERYRIPPLLCRSGPLSVSVEYRTNCEFNVADSEALLSSRFLGLDEGIPTMPAGRSLPGARSEQSRVQHSSLAGGVTEQRARVGAYGSLGTFHASGKRASPVTELKQRVMDDDKNDMDRTRAVRDIPTGRSTPSSLVNNPPFKAGSLASSPRPSPSPSTSLGRAESLSSRLGSSSGKRVSLNTLPQQALRAPPIPSETAIASSGSSSPKPAPVHRYSSSFANRNRRFTSQGSKAGESNASSGRASSSSKDRSGQLNEGTPGSSGSAQTDEMDIASFISQVESAKDLPSFHSRPVSRDNTINLAKYSGKISGQAQLDDAMSSSSLLQTSGTPPSRRLSNVPGLSTSSSPSRALAHAPYVRSRLSTHSIAEEVTGASGASGGSDSPQIHEEDEDEEDEEPFIFPQDNI</sequence>
<dbReference type="Gene3D" id="3.30.900.10">
    <property type="entry name" value="HORMA domain"/>
    <property type="match status" value="1"/>
</dbReference>
<evidence type="ECO:0000256" key="6">
    <source>
        <dbReference type="RuleBase" id="RU361214"/>
    </source>
</evidence>
<evidence type="ECO:0000256" key="1">
    <source>
        <dbReference type="ARBA" id="ARBA00005246"/>
    </source>
</evidence>
<feature type="compositionally biased region" description="Polar residues" evidence="7">
    <location>
        <begin position="966"/>
        <end position="975"/>
    </location>
</feature>
<dbReference type="InterPro" id="IPR036570">
    <property type="entry name" value="HORMA_dom_sf"/>
</dbReference>
<name>A0A139HQN9_9PEZI</name>
<dbReference type="EMBL" id="LFZN01000019">
    <property type="protein sequence ID" value="KXT04709.1"/>
    <property type="molecule type" value="Genomic_DNA"/>
</dbReference>
<comment type="similarity">
    <text evidence="1 6">Belongs to the ATG13 family. Fungi subfamily.</text>
</comment>
<protein>
    <recommendedName>
        <fullName evidence="6">Autophagy-related protein 13</fullName>
    </recommendedName>
</protein>
<evidence type="ECO:0000313" key="10">
    <source>
        <dbReference type="Proteomes" id="UP000070133"/>
    </source>
</evidence>
<feature type="compositionally biased region" description="Polar residues" evidence="7">
    <location>
        <begin position="1091"/>
        <end position="1105"/>
    </location>
</feature>
<feature type="compositionally biased region" description="Polar residues" evidence="7">
    <location>
        <begin position="1177"/>
        <end position="1186"/>
    </location>
</feature>
<evidence type="ECO:0000256" key="5">
    <source>
        <dbReference type="ARBA" id="ARBA00023002"/>
    </source>
</evidence>
<feature type="compositionally biased region" description="Low complexity" evidence="7">
    <location>
        <begin position="552"/>
        <end position="565"/>
    </location>
</feature>
<feature type="compositionally biased region" description="Acidic residues" evidence="7">
    <location>
        <begin position="1225"/>
        <end position="1235"/>
    </location>
</feature>
<evidence type="ECO:0000256" key="4">
    <source>
        <dbReference type="ARBA" id="ARBA00022857"/>
    </source>
</evidence>
<keyword evidence="2" id="KW-0285">Flavoprotein</keyword>
<feature type="compositionally biased region" description="Basic and acidic residues" evidence="7">
    <location>
        <begin position="942"/>
        <end position="961"/>
    </location>
</feature>
<dbReference type="InterPro" id="IPR018731">
    <property type="entry name" value="Atg13_N"/>
</dbReference>
<feature type="region of interest" description="Disordered" evidence="7">
    <location>
        <begin position="542"/>
        <end position="611"/>
    </location>
</feature>
<keyword evidence="4" id="KW-0521">NADP</keyword>
<gene>
    <name evidence="9" type="ORF">AC578_2075</name>
</gene>
<proteinExistence type="inferred from homology"/>
<accession>A0A139HQN9</accession>
<dbReference type="Pfam" id="PF13738">
    <property type="entry name" value="Pyr_redox_3"/>
    <property type="match status" value="1"/>
</dbReference>
<dbReference type="SUPFAM" id="SSF51905">
    <property type="entry name" value="FAD/NAD(P)-binding domain"/>
    <property type="match status" value="2"/>
</dbReference>
<reference evidence="9 10" key="1">
    <citation type="submission" date="2015-07" db="EMBL/GenBank/DDBJ databases">
        <title>Comparative genomics of the Sigatoka disease complex on banana suggests a link between parallel evolutionary changes in Pseudocercospora fijiensis and Pseudocercospora eumusae and increased virulence on the banana host.</title>
        <authorList>
            <person name="Chang T.-C."/>
            <person name="Salvucci A."/>
            <person name="Crous P.W."/>
            <person name="Stergiopoulos I."/>
        </authorList>
    </citation>
    <scope>NUCLEOTIDE SEQUENCE [LARGE SCALE GENOMIC DNA]</scope>
    <source>
        <strain evidence="9 10">CBS 114824</strain>
    </source>
</reference>
<feature type="domain" description="Autophagy-related protein 13 N-terminal" evidence="8">
    <location>
        <begin position="621"/>
        <end position="865"/>
    </location>
</feature>
<dbReference type="GO" id="GO:1990316">
    <property type="term" value="C:Atg1/ULK1 kinase complex"/>
    <property type="evidence" value="ECO:0007669"/>
    <property type="project" value="InterPro"/>
</dbReference>
<evidence type="ECO:0000313" key="9">
    <source>
        <dbReference type="EMBL" id="KXT04709.1"/>
    </source>
</evidence>
<dbReference type="AlphaFoldDB" id="A0A139HQN9"/>
<feature type="compositionally biased region" description="Low complexity" evidence="7">
    <location>
        <begin position="981"/>
        <end position="1018"/>
    </location>
</feature>
<dbReference type="Gene3D" id="3.50.50.60">
    <property type="entry name" value="FAD/NAD(P)-binding domain"/>
    <property type="match status" value="2"/>
</dbReference>
<organism evidence="9 10">
    <name type="scientific">Pseudocercospora eumusae</name>
    <dbReference type="NCBI Taxonomy" id="321146"/>
    <lineage>
        <taxon>Eukaryota</taxon>
        <taxon>Fungi</taxon>
        <taxon>Dikarya</taxon>
        <taxon>Ascomycota</taxon>
        <taxon>Pezizomycotina</taxon>
        <taxon>Dothideomycetes</taxon>
        <taxon>Dothideomycetidae</taxon>
        <taxon>Mycosphaerellales</taxon>
        <taxon>Mycosphaerellaceae</taxon>
        <taxon>Pseudocercospora</taxon>
    </lineage>
</organism>
<keyword evidence="5" id="KW-0560">Oxidoreductase</keyword>
<comment type="caution">
    <text evidence="9">The sequence shown here is derived from an EMBL/GenBank/DDBJ whole genome shotgun (WGS) entry which is preliminary data.</text>
</comment>
<evidence type="ECO:0000259" key="8">
    <source>
        <dbReference type="Pfam" id="PF10033"/>
    </source>
</evidence>
<evidence type="ECO:0000256" key="3">
    <source>
        <dbReference type="ARBA" id="ARBA00022827"/>
    </source>
</evidence>
<feature type="region of interest" description="Disordered" evidence="7">
    <location>
        <begin position="1150"/>
        <end position="1243"/>
    </location>
</feature>
<feature type="compositionally biased region" description="Polar residues" evidence="7">
    <location>
        <begin position="1150"/>
        <end position="1168"/>
    </location>
</feature>
<dbReference type="PANTHER" id="PTHR43098:SF5">
    <property type="entry name" value="DUAL-FUNCTIONAL MONOOXYGENASE_METHYLTRANSFERASE PSOF"/>
    <property type="match status" value="1"/>
</dbReference>
<feature type="compositionally biased region" description="Polar residues" evidence="7">
    <location>
        <begin position="1053"/>
        <end position="1069"/>
    </location>
</feature>
<dbReference type="STRING" id="321146.A0A139HQN9"/>
<dbReference type="InterPro" id="IPR036188">
    <property type="entry name" value="FAD/NAD-bd_sf"/>
</dbReference>